<keyword evidence="1" id="KW-1133">Transmembrane helix</keyword>
<reference evidence="2" key="1">
    <citation type="submission" date="2021-02" db="EMBL/GenBank/DDBJ databases">
        <authorList>
            <person name="Nowell W R."/>
        </authorList>
    </citation>
    <scope>NUCLEOTIDE SEQUENCE</scope>
</reference>
<accession>A0A814N0T7</accession>
<sequence>MFLRSIIILSIFVHFSAYAMVLVDPMYRKAELALNHYSESLSRNPIVYSLLNVLIHDQQAKSFVSDDAIELALKHIREFDLEINDHNEKILRQIIYGVDCGPADKDCLSKEQSSARTPSPDTQQRIVAALDNFFEKNQANEN</sequence>
<organism evidence="2 3">
    <name type="scientific">Adineta ricciae</name>
    <name type="common">Rotifer</name>
    <dbReference type="NCBI Taxonomy" id="249248"/>
    <lineage>
        <taxon>Eukaryota</taxon>
        <taxon>Metazoa</taxon>
        <taxon>Spiralia</taxon>
        <taxon>Gnathifera</taxon>
        <taxon>Rotifera</taxon>
        <taxon>Eurotatoria</taxon>
        <taxon>Bdelloidea</taxon>
        <taxon>Adinetida</taxon>
        <taxon>Adinetidae</taxon>
        <taxon>Adineta</taxon>
    </lineage>
</organism>
<gene>
    <name evidence="2" type="ORF">XAT740_LOCUS17471</name>
</gene>
<dbReference type="Proteomes" id="UP000663828">
    <property type="component" value="Unassembled WGS sequence"/>
</dbReference>
<keyword evidence="1" id="KW-0812">Transmembrane</keyword>
<proteinExistence type="predicted"/>
<comment type="caution">
    <text evidence="2">The sequence shown here is derived from an EMBL/GenBank/DDBJ whole genome shotgun (WGS) entry which is preliminary data.</text>
</comment>
<keyword evidence="1" id="KW-0472">Membrane</keyword>
<dbReference type="AlphaFoldDB" id="A0A814N0T7"/>
<protein>
    <submittedName>
        <fullName evidence="2">Uncharacterized protein</fullName>
    </submittedName>
</protein>
<feature type="transmembrane region" description="Helical" evidence="1">
    <location>
        <begin position="6"/>
        <end position="23"/>
    </location>
</feature>
<keyword evidence="3" id="KW-1185">Reference proteome</keyword>
<dbReference type="EMBL" id="CAJNOR010001140">
    <property type="protein sequence ID" value="CAF1083921.1"/>
    <property type="molecule type" value="Genomic_DNA"/>
</dbReference>
<evidence type="ECO:0000313" key="2">
    <source>
        <dbReference type="EMBL" id="CAF1083921.1"/>
    </source>
</evidence>
<evidence type="ECO:0000313" key="3">
    <source>
        <dbReference type="Proteomes" id="UP000663828"/>
    </source>
</evidence>
<evidence type="ECO:0000256" key="1">
    <source>
        <dbReference type="SAM" id="Phobius"/>
    </source>
</evidence>
<name>A0A814N0T7_ADIRI</name>